<dbReference type="CDD" id="cd00338">
    <property type="entry name" value="Ser_Recombinase"/>
    <property type="match status" value="1"/>
</dbReference>
<name>A0A844G7V4_9BACT</name>
<evidence type="ECO:0000259" key="1">
    <source>
        <dbReference type="PROSITE" id="PS51736"/>
    </source>
</evidence>
<dbReference type="InterPro" id="IPR036162">
    <property type="entry name" value="Resolvase-like_N_sf"/>
</dbReference>
<accession>A0A844G7V4</accession>
<comment type="caution">
    <text evidence="3">The sequence shown here is derived from an EMBL/GenBank/DDBJ whole genome shotgun (WGS) entry which is preliminary data.</text>
</comment>
<dbReference type="SMART" id="SM00857">
    <property type="entry name" value="Resolvase"/>
    <property type="match status" value="1"/>
</dbReference>
<dbReference type="RefSeq" id="WP_154420120.1">
    <property type="nucleotide sequence ID" value="NZ_VUNS01000027.1"/>
</dbReference>
<dbReference type="InterPro" id="IPR025827">
    <property type="entry name" value="Zn_ribbon_recom_dom"/>
</dbReference>
<dbReference type="Pfam" id="PF00239">
    <property type="entry name" value="Resolvase"/>
    <property type="match status" value="1"/>
</dbReference>
<dbReference type="PROSITE" id="PS51736">
    <property type="entry name" value="RECOMBINASES_3"/>
    <property type="match status" value="1"/>
</dbReference>
<dbReference type="Gene3D" id="3.40.50.1390">
    <property type="entry name" value="Resolvase, N-terminal catalytic domain"/>
    <property type="match status" value="1"/>
</dbReference>
<dbReference type="Gene3D" id="3.90.1750.20">
    <property type="entry name" value="Putative Large Serine Recombinase, Chain B, Domain 2"/>
    <property type="match status" value="1"/>
</dbReference>
<feature type="domain" description="Recombinase" evidence="2">
    <location>
        <begin position="170"/>
        <end position="274"/>
    </location>
</feature>
<dbReference type="InterPro" id="IPR011109">
    <property type="entry name" value="DNA_bind_recombinase_dom"/>
</dbReference>
<dbReference type="PANTHER" id="PTHR30461:SF23">
    <property type="entry name" value="DNA RECOMBINASE-RELATED"/>
    <property type="match status" value="1"/>
</dbReference>
<evidence type="ECO:0000313" key="4">
    <source>
        <dbReference type="Proteomes" id="UP000435649"/>
    </source>
</evidence>
<gene>
    <name evidence="3" type="ORF">FYJ85_18475</name>
</gene>
<dbReference type="InterPro" id="IPR050639">
    <property type="entry name" value="SSR_resolvase"/>
</dbReference>
<dbReference type="GO" id="GO:0003677">
    <property type="term" value="F:DNA binding"/>
    <property type="evidence" value="ECO:0007669"/>
    <property type="project" value="InterPro"/>
</dbReference>
<reference evidence="3 4" key="1">
    <citation type="submission" date="2019-08" db="EMBL/GenBank/DDBJ databases">
        <title>In-depth cultivation of the pig gut microbiome towards novel bacterial diversity and tailored functional studies.</title>
        <authorList>
            <person name="Wylensek D."/>
            <person name="Hitch T.C.A."/>
            <person name="Clavel T."/>
        </authorList>
    </citation>
    <scope>NUCLEOTIDE SEQUENCE [LARGE SCALE GENOMIC DNA]</scope>
    <source>
        <strain evidence="3 4">BBE-744-WT-12</strain>
    </source>
</reference>
<dbReference type="PROSITE" id="PS51737">
    <property type="entry name" value="RECOMBINASE_DNA_BIND"/>
    <property type="match status" value="1"/>
</dbReference>
<feature type="domain" description="Resolvase/invertase-type recombinase catalytic" evidence="1">
    <location>
        <begin position="10"/>
        <end position="162"/>
    </location>
</feature>
<protein>
    <submittedName>
        <fullName evidence="3">Recombinase family protein</fullName>
    </submittedName>
</protein>
<dbReference type="InterPro" id="IPR038109">
    <property type="entry name" value="DNA_bind_recomb_sf"/>
</dbReference>
<evidence type="ECO:0000259" key="2">
    <source>
        <dbReference type="PROSITE" id="PS51737"/>
    </source>
</evidence>
<keyword evidence="4" id="KW-1185">Reference proteome</keyword>
<dbReference type="Pfam" id="PF13408">
    <property type="entry name" value="Zn_ribbon_recom"/>
    <property type="match status" value="1"/>
</dbReference>
<dbReference type="SUPFAM" id="SSF53041">
    <property type="entry name" value="Resolvase-like"/>
    <property type="match status" value="1"/>
</dbReference>
<dbReference type="EMBL" id="VUNS01000027">
    <property type="protein sequence ID" value="MST99024.1"/>
    <property type="molecule type" value="Genomic_DNA"/>
</dbReference>
<sequence length="428" mass="49091">MVMQTIPKKRCAIYTRKSVEEGLDQEFNSLDAQREAGEAYIASQKANGWVCLPTRYDDGGYSGGNMKRPALQQLLADCEAGLVDIIVVYKIDRLSRSICDFADLSKKFDEWGTQFVAVTQEINTATSAGRMMLNILITFAQYEREVITERVRDKMSASRKKGKWVGGRVPMGYRVENKKLIIVEEEARIIQRIFQRFIEVQSPALIAQELNRDGIRTKQGRIWNRQHIYRILSNHTYVGKVNYKNSICDGEQEAIIDQDVWDRTREILRVNDPAPAHMPRTEIIAPLKGILRCGHCDCAMMPTYARKGRKQYYYYFCAKDSKRATPTCPVRQIPAGDVERITREQVMKMLQTPTILIKLAQVLNLPAEKIAELFKETFWQEISPGEMNRLLHLLLEKVEVHEGKLTVEFKSSGIKTLMEEIANGEETD</sequence>
<proteinExistence type="predicted"/>
<dbReference type="Pfam" id="PF07508">
    <property type="entry name" value="Recombinase"/>
    <property type="match status" value="1"/>
</dbReference>
<dbReference type="PANTHER" id="PTHR30461">
    <property type="entry name" value="DNA-INVERTASE FROM LAMBDOID PROPHAGE"/>
    <property type="match status" value="1"/>
</dbReference>
<organism evidence="3 4">
    <name type="scientific">Victivallis lenta</name>
    <dbReference type="NCBI Taxonomy" id="2606640"/>
    <lineage>
        <taxon>Bacteria</taxon>
        <taxon>Pseudomonadati</taxon>
        <taxon>Lentisphaerota</taxon>
        <taxon>Lentisphaeria</taxon>
        <taxon>Victivallales</taxon>
        <taxon>Victivallaceae</taxon>
        <taxon>Victivallis</taxon>
    </lineage>
</organism>
<dbReference type="InterPro" id="IPR006119">
    <property type="entry name" value="Resolv_N"/>
</dbReference>
<dbReference type="AlphaFoldDB" id="A0A844G7V4"/>
<dbReference type="GO" id="GO:0000150">
    <property type="term" value="F:DNA strand exchange activity"/>
    <property type="evidence" value="ECO:0007669"/>
    <property type="project" value="InterPro"/>
</dbReference>
<dbReference type="Proteomes" id="UP000435649">
    <property type="component" value="Unassembled WGS sequence"/>
</dbReference>
<evidence type="ECO:0000313" key="3">
    <source>
        <dbReference type="EMBL" id="MST99024.1"/>
    </source>
</evidence>